<evidence type="ECO:0000313" key="4">
    <source>
        <dbReference type="WBParaSite" id="BPAG_0000988101-mRNA-1"/>
    </source>
</evidence>
<evidence type="ECO:0000256" key="1">
    <source>
        <dbReference type="SAM" id="MobiDB-lite"/>
    </source>
</evidence>
<evidence type="ECO:0000313" key="3">
    <source>
        <dbReference type="Proteomes" id="UP000278627"/>
    </source>
</evidence>
<dbReference type="EMBL" id="UZAD01013167">
    <property type="protein sequence ID" value="VDN91029.1"/>
    <property type="molecule type" value="Genomic_DNA"/>
</dbReference>
<gene>
    <name evidence="2" type="ORF">BPAG_LOCUS9843</name>
</gene>
<organism evidence="4">
    <name type="scientific">Brugia pahangi</name>
    <name type="common">Filarial nematode worm</name>
    <dbReference type="NCBI Taxonomy" id="6280"/>
    <lineage>
        <taxon>Eukaryota</taxon>
        <taxon>Metazoa</taxon>
        <taxon>Ecdysozoa</taxon>
        <taxon>Nematoda</taxon>
        <taxon>Chromadorea</taxon>
        <taxon>Rhabditida</taxon>
        <taxon>Spirurina</taxon>
        <taxon>Spiruromorpha</taxon>
        <taxon>Filarioidea</taxon>
        <taxon>Onchocercidae</taxon>
        <taxon>Brugia</taxon>
    </lineage>
</organism>
<sequence>MSGLKEQISTTLMDHQNSQISCNIVQRVRSAINFKISVPEYEDMKNNFSDQNNKNSEPNWKKPIKKSDEKRNKNELASAETKKRIVSQRRFTGTAASLPTDGTSITMNVWQKKREMRSFQQ</sequence>
<proteinExistence type="predicted"/>
<evidence type="ECO:0000313" key="2">
    <source>
        <dbReference type="EMBL" id="VDN91029.1"/>
    </source>
</evidence>
<feature type="region of interest" description="Disordered" evidence="1">
    <location>
        <begin position="44"/>
        <end position="102"/>
    </location>
</feature>
<accession>A0A0N4TN33</accession>
<feature type="compositionally biased region" description="Polar residues" evidence="1">
    <location>
        <begin position="89"/>
        <end position="102"/>
    </location>
</feature>
<feature type="compositionally biased region" description="Polar residues" evidence="1">
    <location>
        <begin position="46"/>
        <end position="58"/>
    </location>
</feature>
<reference evidence="4" key="1">
    <citation type="submission" date="2017-02" db="UniProtKB">
        <authorList>
            <consortium name="WormBaseParasite"/>
        </authorList>
    </citation>
    <scope>IDENTIFICATION</scope>
</reference>
<dbReference type="WBParaSite" id="BPAG_0000988101-mRNA-1">
    <property type="protein sequence ID" value="BPAG_0000988101-mRNA-1"/>
    <property type="gene ID" value="BPAG_0000988101"/>
</dbReference>
<dbReference type="Proteomes" id="UP000278627">
    <property type="component" value="Unassembled WGS sequence"/>
</dbReference>
<dbReference type="AlphaFoldDB" id="A0A0N4TN33"/>
<feature type="compositionally biased region" description="Basic and acidic residues" evidence="1">
    <location>
        <begin position="65"/>
        <end position="74"/>
    </location>
</feature>
<keyword evidence="3" id="KW-1185">Reference proteome</keyword>
<protein>
    <submittedName>
        <fullName evidence="2 4">Uncharacterized protein</fullName>
    </submittedName>
</protein>
<name>A0A0N4TN33_BRUPA</name>
<reference evidence="2 3" key="2">
    <citation type="submission" date="2018-11" db="EMBL/GenBank/DDBJ databases">
        <authorList>
            <consortium name="Pathogen Informatics"/>
        </authorList>
    </citation>
    <scope>NUCLEOTIDE SEQUENCE [LARGE SCALE GENOMIC DNA]</scope>
</reference>